<dbReference type="OrthoDB" id="10622148at2759"/>
<dbReference type="InParanoid" id="F2USM9"/>
<keyword evidence="3" id="KW-1185">Reference proteome</keyword>
<organism evidence="3">
    <name type="scientific">Salpingoeca rosetta (strain ATCC 50818 / BSB-021)</name>
    <dbReference type="NCBI Taxonomy" id="946362"/>
    <lineage>
        <taxon>Eukaryota</taxon>
        <taxon>Choanoflagellata</taxon>
        <taxon>Craspedida</taxon>
        <taxon>Salpingoecidae</taxon>
        <taxon>Salpingoeca</taxon>
    </lineage>
</organism>
<sequence>MLYLMELAIRKGRAARDGGEECLYDTPTARSLQAKKRQWTREYELRKAIEEAERERAEKEQAAAAAAAAARS</sequence>
<protein>
    <submittedName>
        <fullName evidence="2">Uncharacterized protein</fullName>
    </submittedName>
</protein>
<name>F2USM9_SALR5</name>
<evidence type="ECO:0000313" key="2">
    <source>
        <dbReference type="EMBL" id="EGD81138.1"/>
    </source>
</evidence>
<keyword evidence="1" id="KW-0175">Coiled coil</keyword>
<feature type="coiled-coil region" evidence="1">
    <location>
        <begin position="40"/>
        <end position="69"/>
    </location>
</feature>
<dbReference type="GeneID" id="16068345"/>
<evidence type="ECO:0000256" key="1">
    <source>
        <dbReference type="SAM" id="Coils"/>
    </source>
</evidence>
<accession>F2USM9</accession>
<dbReference type="AlphaFoldDB" id="F2USM9"/>
<dbReference type="EMBL" id="GL832995">
    <property type="protein sequence ID" value="EGD81138.1"/>
    <property type="molecule type" value="Genomic_DNA"/>
</dbReference>
<proteinExistence type="predicted"/>
<dbReference type="Proteomes" id="UP000007799">
    <property type="component" value="Unassembled WGS sequence"/>
</dbReference>
<gene>
    <name evidence="2" type="ORF">PTSG_13148</name>
</gene>
<evidence type="ECO:0000313" key="3">
    <source>
        <dbReference type="Proteomes" id="UP000007799"/>
    </source>
</evidence>
<dbReference type="KEGG" id="sre:PTSG_13148"/>
<dbReference type="RefSeq" id="XP_004987823.1">
    <property type="nucleotide sequence ID" value="XM_004987766.1"/>
</dbReference>
<reference evidence="2" key="1">
    <citation type="submission" date="2009-08" db="EMBL/GenBank/DDBJ databases">
        <title>Annotation of Salpingoeca rosetta.</title>
        <authorList>
            <consortium name="The Broad Institute Genome Sequencing Platform"/>
            <person name="Russ C."/>
            <person name="Cuomo C."/>
            <person name="Burger G."/>
            <person name="Gray M.W."/>
            <person name="Holland P.W.H."/>
            <person name="King N."/>
            <person name="Lang F.B.F."/>
            <person name="Roger A.J."/>
            <person name="Ruiz-Trillo I."/>
            <person name="Young S.K."/>
            <person name="Zeng Q."/>
            <person name="Gargeya S."/>
            <person name="Alvarado L."/>
            <person name="Berlin A."/>
            <person name="Chapman S.B."/>
            <person name="Chen Z."/>
            <person name="Freedman E."/>
            <person name="Gellesch M."/>
            <person name="Goldberg J."/>
            <person name="Griggs A."/>
            <person name="Gujja S."/>
            <person name="Heilman E."/>
            <person name="Heiman D."/>
            <person name="Howarth C."/>
            <person name="Mehta T."/>
            <person name="Neiman D."/>
            <person name="Pearson M."/>
            <person name="Roberts A."/>
            <person name="Saif S."/>
            <person name="Shea T."/>
            <person name="Shenoy N."/>
            <person name="Sisk P."/>
            <person name="Stolte C."/>
            <person name="Sykes S."/>
            <person name="White J."/>
            <person name="Yandava C."/>
            <person name="Haas B."/>
            <person name="Nusbaum C."/>
            <person name="Birren B."/>
        </authorList>
    </citation>
    <scope>NUCLEOTIDE SEQUENCE [LARGE SCALE GENOMIC DNA]</scope>
    <source>
        <strain evidence="2">ATCC 50818</strain>
    </source>
</reference>